<evidence type="ECO:0000259" key="1">
    <source>
        <dbReference type="Pfam" id="PF10536"/>
    </source>
</evidence>
<feature type="domain" description="Aminotransferase-like plant mobile" evidence="1">
    <location>
        <begin position="133"/>
        <end position="352"/>
    </location>
</feature>
<dbReference type="InterPro" id="IPR044824">
    <property type="entry name" value="MAIN-like"/>
</dbReference>
<dbReference type="InterPro" id="IPR019557">
    <property type="entry name" value="AminoTfrase-like_pln_mobile"/>
</dbReference>
<evidence type="ECO:0000313" key="2">
    <source>
        <dbReference type="EMBL" id="KAA0064192.1"/>
    </source>
</evidence>
<dbReference type="GO" id="GO:0010073">
    <property type="term" value="P:meristem maintenance"/>
    <property type="evidence" value="ECO:0007669"/>
    <property type="project" value="InterPro"/>
</dbReference>
<accession>A0A5A7V745</accession>
<dbReference type="PANTHER" id="PTHR46033:SF8">
    <property type="entry name" value="PROTEIN MAINTENANCE OF MERISTEMS-LIKE"/>
    <property type="match status" value="1"/>
</dbReference>
<dbReference type="PANTHER" id="PTHR46033">
    <property type="entry name" value="PROTEIN MAIN-LIKE 2"/>
    <property type="match status" value="1"/>
</dbReference>
<dbReference type="AlphaFoldDB" id="A0A5A7V745"/>
<dbReference type="Proteomes" id="UP000321393">
    <property type="component" value="Unassembled WGS sequence"/>
</dbReference>
<dbReference type="STRING" id="1194695.A0A5A7V745"/>
<evidence type="ECO:0000313" key="3">
    <source>
        <dbReference type="Proteomes" id="UP000321393"/>
    </source>
</evidence>
<proteinExistence type="predicted"/>
<dbReference type="Pfam" id="PF10536">
    <property type="entry name" value="PMD"/>
    <property type="match status" value="1"/>
</dbReference>
<gene>
    <name evidence="2" type="ORF">E6C27_scaffold548G001310</name>
</gene>
<protein>
    <submittedName>
        <fullName evidence="2">Serine/threonine-protein phosphatase 7 long form-like protein</fullName>
    </submittedName>
</protein>
<comment type="caution">
    <text evidence="2">The sequence shown here is derived from an EMBL/GenBank/DDBJ whole genome shotgun (WGS) entry which is preliminary data.</text>
</comment>
<dbReference type="EMBL" id="SSTE01001908">
    <property type="protein sequence ID" value="KAA0064192.1"/>
    <property type="molecule type" value="Genomic_DNA"/>
</dbReference>
<organism evidence="2 3">
    <name type="scientific">Cucumis melo var. makuwa</name>
    <name type="common">Oriental melon</name>
    <dbReference type="NCBI Taxonomy" id="1194695"/>
    <lineage>
        <taxon>Eukaryota</taxon>
        <taxon>Viridiplantae</taxon>
        <taxon>Streptophyta</taxon>
        <taxon>Embryophyta</taxon>
        <taxon>Tracheophyta</taxon>
        <taxon>Spermatophyta</taxon>
        <taxon>Magnoliopsida</taxon>
        <taxon>eudicotyledons</taxon>
        <taxon>Gunneridae</taxon>
        <taxon>Pentapetalae</taxon>
        <taxon>rosids</taxon>
        <taxon>fabids</taxon>
        <taxon>Cucurbitales</taxon>
        <taxon>Cucurbitaceae</taxon>
        <taxon>Benincaseae</taxon>
        <taxon>Cucumis</taxon>
    </lineage>
</organism>
<sequence length="417" mass="48341">MNYEDFIKNYYKLSTYVSSYSPKFQPIPHEDYWITPVMPVLHPDPSLLRKPGRSKSSRYHNEMDWREPSSQIMTLNPRPIDSNVLYDQSFHRSSIVWDDRTVGELDCIRREAVVQRNIPLHRKILPILQVSRFYGVARLGFIQLDWYLITALIERWRPETHTFHMPTRECIITLQDIEVLLGIPVDGEPVISQVHEDWINLCQMLLGVVPPANKIKGSKLNLTWLASQFPGLDDDVEEEIVIRYARAYILQLMGGSLFYDKSGSFVHLMFLPLLGDLHEAGRYSWGGACLAWLYRQLCKASKRDVHDIVGPLILLQIWAWERFPTIAPQLTHANDHLLPGRALGSRSNNARLRDVANDPQQVLDICNNNERYMEEIHNMYDLPIVPPLAHRGCVRVEEVELDEVYHNVEEVPPMTQT</sequence>
<dbReference type="OrthoDB" id="1937804at2759"/>
<name>A0A5A7V745_CUCMM</name>
<reference evidence="2 3" key="1">
    <citation type="submission" date="2019-08" db="EMBL/GenBank/DDBJ databases">
        <title>Draft genome sequences of two oriental melons (Cucumis melo L. var makuwa).</title>
        <authorList>
            <person name="Kwon S.-Y."/>
        </authorList>
    </citation>
    <scope>NUCLEOTIDE SEQUENCE [LARGE SCALE GENOMIC DNA]</scope>
    <source>
        <strain evidence="3">cv. SW 3</strain>
        <tissue evidence="2">Leaf</tissue>
    </source>
</reference>